<keyword evidence="4" id="KW-0862">Zinc</keyword>
<dbReference type="GO" id="GO:0005634">
    <property type="term" value="C:nucleus"/>
    <property type="evidence" value="ECO:0007669"/>
    <property type="project" value="UniProtKB-SubCell"/>
</dbReference>
<reference evidence="6" key="1">
    <citation type="submission" date="2021-06" db="EMBL/GenBank/DDBJ databases">
        <authorList>
            <person name="Kallberg Y."/>
            <person name="Tangrot J."/>
            <person name="Rosling A."/>
        </authorList>
    </citation>
    <scope>NUCLEOTIDE SEQUENCE</scope>
    <source>
        <strain evidence="6">MA453B</strain>
    </source>
</reference>
<dbReference type="EMBL" id="CAJVPY010031413">
    <property type="protein sequence ID" value="CAG8796545.1"/>
    <property type="molecule type" value="Genomic_DNA"/>
</dbReference>
<evidence type="ECO:0000256" key="2">
    <source>
        <dbReference type="ARBA" id="ARBA00022723"/>
    </source>
</evidence>
<dbReference type="PANTHER" id="PTHR46481:SF10">
    <property type="entry name" value="ZINC FINGER BED DOMAIN-CONTAINING PROTEIN 39"/>
    <property type="match status" value="1"/>
</dbReference>
<dbReference type="PANTHER" id="PTHR46481">
    <property type="entry name" value="ZINC FINGER BED DOMAIN-CONTAINING PROTEIN 4"/>
    <property type="match status" value="1"/>
</dbReference>
<dbReference type="AlphaFoldDB" id="A0A9N9JTI2"/>
<proteinExistence type="predicted"/>
<evidence type="ECO:0000256" key="1">
    <source>
        <dbReference type="ARBA" id="ARBA00004123"/>
    </source>
</evidence>
<dbReference type="GO" id="GO:0008270">
    <property type="term" value="F:zinc ion binding"/>
    <property type="evidence" value="ECO:0007669"/>
    <property type="project" value="UniProtKB-KW"/>
</dbReference>
<evidence type="ECO:0000256" key="3">
    <source>
        <dbReference type="ARBA" id="ARBA00022771"/>
    </source>
</evidence>
<accession>A0A9N9JTI2</accession>
<evidence type="ECO:0000313" key="6">
    <source>
        <dbReference type="EMBL" id="CAG8796545.1"/>
    </source>
</evidence>
<comment type="subcellular location">
    <subcellularLocation>
        <location evidence="1">Nucleus</location>
    </subcellularLocation>
</comment>
<organism evidence="6 7">
    <name type="scientific">Dentiscutata erythropus</name>
    <dbReference type="NCBI Taxonomy" id="1348616"/>
    <lineage>
        <taxon>Eukaryota</taxon>
        <taxon>Fungi</taxon>
        <taxon>Fungi incertae sedis</taxon>
        <taxon>Mucoromycota</taxon>
        <taxon>Glomeromycotina</taxon>
        <taxon>Glomeromycetes</taxon>
        <taxon>Diversisporales</taxon>
        <taxon>Gigasporaceae</taxon>
        <taxon>Dentiscutata</taxon>
    </lineage>
</organism>
<keyword evidence="2" id="KW-0479">Metal-binding</keyword>
<dbReference type="OrthoDB" id="2433088at2759"/>
<keyword evidence="7" id="KW-1185">Reference proteome</keyword>
<gene>
    <name evidence="6" type="ORF">DERYTH_LOCUS22502</name>
</gene>
<evidence type="ECO:0000256" key="4">
    <source>
        <dbReference type="ARBA" id="ARBA00022833"/>
    </source>
</evidence>
<dbReference type="Proteomes" id="UP000789405">
    <property type="component" value="Unassembled WGS sequence"/>
</dbReference>
<sequence length="238" mass="26968">MSTLSNNENVSDDEIPFVEIPTDEIPIVVIPNIHQDSATTSSTSAKKKTSIYYKYFTFGTDERWHCNYCSFHAILLKDLEAGVGPLNKYFTVEECEFKKLLELLNSSVKIPSADTVRRDLTYNFNQTKKNVRKQLQELPGKLSFTIDAWTSKNTLPFLGITVHWIDEEWVLCSSTLDFSLDIGITFEPQNQHVRCLAHIINLAAKSALEGLNASGLDIDENIIDEEDNGEKLQNAIYK</sequence>
<dbReference type="InterPro" id="IPR052035">
    <property type="entry name" value="ZnF_BED_domain_contain"/>
</dbReference>
<keyword evidence="3" id="KW-0863">Zinc-finger</keyword>
<evidence type="ECO:0000256" key="5">
    <source>
        <dbReference type="ARBA" id="ARBA00023242"/>
    </source>
</evidence>
<dbReference type="InterPro" id="IPR012337">
    <property type="entry name" value="RNaseH-like_sf"/>
</dbReference>
<protein>
    <submittedName>
        <fullName evidence="6">28334_t:CDS:1</fullName>
    </submittedName>
</protein>
<feature type="non-terminal residue" evidence="6">
    <location>
        <position position="1"/>
    </location>
</feature>
<comment type="caution">
    <text evidence="6">The sequence shown here is derived from an EMBL/GenBank/DDBJ whole genome shotgun (WGS) entry which is preliminary data.</text>
</comment>
<dbReference type="SUPFAM" id="SSF53098">
    <property type="entry name" value="Ribonuclease H-like"/>
    <property type="match status" value="1"/>
</dbReference>
<keyword evidence="5" id="KW-0539">Nucleus</keyword>
<evidence type="ECO:0000313" key="7">
    <source>
        <dbReference type="Proteomes" id="UP000789405"/>
    </source>
</evidence>
<name>A0A9N9JTI2_9GLOM</name>